<dbReference type="SUPFAM" id="SSF51556">
    <property type="entry name" value="Metallo-dependent hydrolases"/>
    <property type="match status" value="1"/>
</dbReference>
<evidence type="ECO:0000256" key="1">
    <source>
        <dbReference type="ARBA" id="ARBA00001968"/>
    </source>
</evidence>
<comment type="subcellular location">
    <subcellularLocation>
        <location evidence="2">Nucleus</location>
    </subcellularLocation>
</comment>
<dbReference type="PANTHER" id="PTHR10060">
    <property type="entry name" value="TATD FAMILY DEOXYRIBONUCLEASE"/>
    <property type="match status" value="1"/>
</dbReference>
<accession>A0A452IDD1</accession>
<name>A0A452IDD1_9SAUR</name>
<dbReference type="CDD" id="cd01310">
    <property type="entry name" value="TatD_DNAse"/>
    <property type="match status" value="1"/>
</dbReference>
<evidence type="ECO:0000256" key="9">
    <source>
        <dbReference type="ARBA" id="ARBA00045223"/>
    </source>
</evidence>
<reference evidence="11" key="3">
    <citation type="submission" date="2025-09" db="UniProtKB">
        <authorList>
            <consortium name="Ensembl"/>
        </authorList>
    </citation>
    <scope>IDENTIFICATION</scope>
</reference>
<evidence type="ECO:0000256" key="7">
    <source>
        <dbReference type="ARBA" id="ARBA00023242"/>
    </source>
</evidence>
<comment type="function">
    <text evidence="9">Deoxyribonuclease which catalyzes (in vitro) the decatenation of kinetoplast DNA, which are circular DNA catenated to each other, producing linear DNA molecules. Plays an important role in chromosomal segregation and cell cycle progression during eye development probably via its DNA decatenation activity.</text>
</comment>
<dbReference type="AlphaFoldDB" id="A0A452IDD1"/>
<keyword evidence="6" id="KW-0378">Hydrolase</keyword>
<dbReference type="InterPro" id="IPR032466">
    <property type="entry name" value="Metal_Hydrolase"/>
</dbReference>
<evidence type="ECO:0000256" key="3">
    <source>
        <dbReference type="ARBA" id="ARBA00009275"/>
    </source>
</evidence>
<comment type="similarity">
    <text evidence="3">Belongs to the metallo-dependent hydrolases superfamily. TatD-type hydrolase family.</text>
</comment>
<feature type="region of interest" description="Disordered" evidence="10">
    <location>
        <begin position="80"/>
        <end position="111"/>
    </location>
</feature>
<keyword evidence="12" id="KW-1185">Reference proteome</keyword>
<dbReference type="GO" id="GO:0046872">
    <property type="term" value="F:metal ion binding"/>
    <property type="evidence" value="ECO:0007669"/>
    <property type="project" value="UniProtKB-KW"/>
</dbReference>
<evidence type="ECO:0000313" key="12">
    <source>
        <dbReference type="Proteomes" id="UP000291020"/>
    </source>
</evidence>
<reference evidence="11" key="2">
    <citation type="submission" date="2025-08" db="UniProtKB">
        <authorList>
            <consortium name="Ensembl"/>
        </authorList>
    </citation>
    <scope>IDENTIFICATION</scope>
</reference>
<dbReference type="GO" id="GO:0005634">
    <property type="term" value="C:nucleus"/>
    <property type="evidence" value="ECO:0007669"/>
    <property type="project" value="UniProtKB-SubCell"/>
</dbReference>
<organism evidence="11 12">
    <name type="scientific">Gopherus agassizii</name>
    <name type="common">Agassiz's desert tortoise</name>
    <dbReference type="NCBI Taxonomy" id="38772"/>
    <lineage>
        <taxon>Eukaryota</taxon>
        <taxon>Metazoa</taxon>
        <taxon>Chordata</taxon>
        <taxon>Craniata</taxon>
        <taxon>Vertebrata</taxon>
        <taxon>Euteleostomi</taxon>
        <taxon>Archelosauria</taxon>
        <taxon>Testudinata</taxon>
        <taxon>Testudines</taxon>
        <taxon>Cryptodira</taxon>
        <taxon>Durocryptodira</taxon>
        <taxon>Testudinoidea</taxon>
        <taxon>Testudinidae</taxon>
        <taxon>Gopherus</taxon>
    </lineage>
</organism>
<keyword evidence="7" id="KW-0539">Nucleus</keyword>
<evidence type="ECO:0000256" key="4">
    <source>
        <dbReference type="ARBA" id="ARBA00022722"/>
    </source>
</evidence>
<evidence type="ECO:0000313" key="11">
    <source>
        <dbReference type="Ensembl" id="ENSGAGP00000025525.1"/>
    </source>
</evidence>
<evidence type="ECO:0000256" key="8">
    <source>
        <dbReference type="ARBA" id="ARBA00039767"/>
    </source>
</evidence>
<dbReference type="Gene3D" id="3.20.20.140">
    <property type="entry name" value="Metal-dependent hydrolases"/>
    <property type="match status" value="1"/>
</dbReference>
<dbReference type="GO" id="GO:0005829">
    <property type="term" value="C:cytosol"/>
    <property type="evidence" value="ECO:0007669"/>
    <property type="project" value="TreeGrafter"/>
</dbReference>
<dbReference type="PANTHER" id="PTHR10060:SF15">
    <property type="entry name" value="DEOXYRIBONUCLEASE TATDN1"/>
    <property type="match status" value="1"/>
</dbReference>
<reference evidence="12" key="1">
    <citation type="journal article" date="2017" name="PLoS ONE">
        <title>The Agassiz's desert tortoise genome provides a resource for the conservation of a threatened species.</title>
        <authorList>
            <person name="Tollis M."/>
            <person name="DeNardo D.F."/>
            <person name="Cornelius J.A."/>
            <person name="Dolby G.A."/>
            <person name="Edwards T."/>
            <person name="Henen B.T."/>
            <person name="Karl A.E."/>
            <person name="Murphy R.W."/>
            <person name="Kusumi K."/>
        </authorList>
    </citation>
    <scope>NUCLEOTIDE SEQUENCE [LARGE SCALE GENOMIC DNA]</scope>
</reference>
<evidence type="ECO:0000256" key="5">
    <source>
        <dbReference type="ARBA" id="ARBA00022723"/>
    </source>
</evidence>
<dbReference type="InterPro" id="IPR018228">
    <property type="entry name" value="DNase_TatD-rel_CS"/>
</dbReference>
<dbReference type="PROSITE" id="PS01091">
    <property type="entry name" value="TATD_3"/>
    <property type="match status" value="1"/>
</dbReference>
<dbReference type="FunFam" id="3.20.20.140:FF:000034">
    <property type="entry name" value="putative deoxyribonuclease TATDN1 isoform X1"/>
    <property type="match status" value="1"/>
</dbReference>
<dbReference type="InterPro" id="IPR001130">
    <property type="entry name" value="TatD-like"/>
</dbReference>
<feature type="region of interest" description="Disordered" evidence="10">
    <location>
        <begin position="1"/>
        <end position="55"/>
    </location>
</feature>
<keyword evidence="5" id="KW-0479">Metal-binding</keyword>
<dbReference type="Ensembl" id="ENSGAGT00000029050.1">
    <property type="protein sequence ID" value="ENSGAGP00000025525.1"/>
    <property type="gene ID" value="ENSGAGG00000018652.1"/>
</dbReference>
<evidence type="ECO:0000256" key="10">
    <source>
        <dbReference type="SAM" id="MobiDB-lite"/>
    </source>
</evidence>
<evidence type="ECO:0000256" key="2">
    <source>
        <dbReference type="ARBA" id="ARBA00004123"/>
    </source>
</evidence>
<dbReference type="STRING" id="38772.ENSGAGP00000025525"/>
<comment type="cofactor">
    <cofactor evidence="1">
        <name>a divalent metal cation</name>
        <dbReference type="ChEBI" id="CHEBI:60240"/>
    </cofactor>
</comment>
<dbReference type="Proteomes" id="UP000291020">
    <property type="component" value="Unassembled WGS sequence"/>
</dbReference>
<proteinExistence type="inferred from homology"/>
<evidence type="ECO:0000256" key="6">
    <source>
        <dbReference type="ARBA" id="ARBA00022801"/>
    </source>
</evidence>
<sequence>MRARGAGDGGWERQQPEAPVQALPSAQPPMETAEGAPHRGDRARRWGAGVARRGTDIPLRAALTGGCTRTRVGASPACRAAAPSAGASGRPPSWASPSGSAGRREGGGAREAQAGRLLPSAGPEQGDGGAAVAMSRFKFIDIGINLTDPMFRGIYRGTRKHQDDFLDVIERAVKTGVKKFMITSGNLQDSKDALQLAQTNDMFYSTVGCHPTRCGEFEQSDADQYLAELQNLAEKNKGKIRAIGECGLDFDRLEFCPKDTQLKYFEKQFDLSEQTKLPMFLHCRNAHTEFLEIMRRNRDRCMGGVVHSFDGTKEEAAAIIDLDLYIGINGCSLKTEANLETLKSIPSERLMIETDAPWCGVKNTHAGSKCIKTTFPTKKKWEVEHCLKDRNEPCHIIQVLEIMTTVREEDPLELANTLYNNTIKVFFSDM</sequence>
<dbReference type="GO" id="GO:0008296">
    <property type="term" value="F:3'-5'-DNA exonuclease activity"/>
    <property type="evidence" value="ECO:0007669"/>
    <property type="project" value="TreeGrafter"/>
</dbReference>
<protein>
    <recommendedName>
        <fullName evidence="8">Deoxyribonuclease TATDN1</fullName>
    </recommendedName>
</protein>
<feature type="compositionally biased region" description="Low complexity" evidence="10">
    <location>
        <begin position="80"/>
        <end position="101"/>
    </location>
</feature>
<dbReference type="InterPro" id="IPR050891">
    <property type="entry name" value="TatD-type_Hydrolase"/>
</dbReference>
<keyword evidence="4" id="KW-0540">Nuclease</keyword>
<dbReference type="Pfam" id="PF01026">
    <property type="entry name" value="TatD_DNase"/>
    <property type="match status" value="1"/>
</dbReference>